<keyword evidence="3 10" id="KW-0716">Sensory transduction</keyword>
<evidence type="ECO:0000256" key="4">
    <source>
        <dbReference type="ARBA" id="ARBA00022692"/>
    </source>
</evidence>
<organism evidence="11 12">
    <name type="scientific">Tetragonisca angustula</name>
    <dbReference type="NCBI Taxonomy" id="166442"/>
    <lineage>
        <taxon>Eukaryota</taxon>
        <taxon>Metazoa</taxon>
        <taxon>Ecdysozoa</taxon>
        <taxon>Arthropoda</taxon>
        <taxon>Hexapoda</taxon>
        <taxon>Insecta</taxon>
        <taxon>Pterygota</taxon>
        <taxon>Neoptera</taxon>
        <taxon>Endopterygota</taxon>
        <taxon>Hymenoptera</taxon>
        <taxon>Apocrita</taxon>
        <taxon>Aculeata</taxon>
        <taxon>Apoidea</taxon>
        <taxon>Anthophila</taxon>
        <taxon>Apidae</taxon>
        <taxon>Tetragonisca</taxon>
    </lineage>
</organism>
<dbReference type="GO" id="GO:0007165">
    <property type="term" value="P:signal transduction"/>
    <property type="evidence" value="ECO:0007669"/>
    <property type="project" value="UniProtKB-KW"/>
</dbReference>
<comment type="similarity">
    <text evidence="10">Belongs to the insect chemoreceptor superfamily. Heteromeric odorant receptor channel (TC 1.A.69) family.</text>
</comment>
<dbReference type="AlphaFoldDB" id="A0AAW1ABV2"/>
<keyword evidence="7 10" id="KW-0472">Membrane</keyword>
<comment type="caution">
    <text evidence="10">Lacks conserved residue(s) required for the propagation of feature annotation.</text>
</comment>
<feature type="transmembrane region" description="Helical" evidence="10">
    <location>
        <begin position="73"/>
        <end position="94"/>
    </location>
</feature>
<dbReference type="PANTHER" id="PTHR21137">
    <property type="entry name" value="ODORANT RECEPTOR"/>
    <property type="match status" value="1"/>
</dbReference>
<feature type="transmembrane region" description="Helical" evidence="10">
    <location>
        <begin position="45"/>
        <end position="67"/>
    </location>
</feature>
<evidence type="ECO:0000256" key="9">
    <source>
        <dbReference type="ARBA" id="ARBA00023224"/>
    </source>
</evidence>
<dbReference type="GO" id="GO:0004984">
    <property type="term" value="F:olfactory receptor activity"/>
    <property type="evidence" value="ECO:0007669"/>
    <property type="project" value="InterPro"/>
</dbReference>
<accession>A0AAW1ABV2</accession>
<evidence type="ECO:0000256" key="10">
    <source>
        <dbReference type="RuleBase" id="RU351113"/>
    </source>
</evidence>
<keyword evidence="12" id="KW-1185">Reference proteome</keyword>
<keyword evidence="6 10" id="KW-1133">Transmembrane helix</keyword>
<dbReference type="Pfam" id="PF02949">
    <property type="entry name" value="7tm_6"/>
    <property type="match status" value="1"/>
</dbReference>
<keyword evidence="8 10" id="KW-0675">Receptor</keyword>
<sequence length="415" mass="47265">MAQQHGHKWMKSYRKLINIQINYLKYSGFGSIDSGSSAFLNSAYFVYKIWILTTMYIFAITVFADIYVNRDNLSISTDGGCIFAGIFVIIYKAMNFQFREKGIRRLLDDILKCIDNLCEFSEVEYIKGLIDKYYKRQRMIFSGFSVLGFTLAIVLLLFSPMENGLPIRAKYPFNTTASPSHEIGFTIETCAISGGLLGLLGIDSTSSVICVLLTQLFDMLNVNFENCTNETNENAAKIHDEHISTNIRYDERKSNNTFLRRYKTCLRFHQRLISMCNDYNKLFSMSMFVQMLSSTSIICLTGFQAVVVGGQNSDIIKFGIYLSAGISQLFYICWIGNELSYMSSTLDRSQWLSGWHNECLTNIVQIFTLSTMFTRQSITLKASVFYVLSLETFIAIIKGSYSIFALLDNVQATSR</sequence>
<evidence type="ECO:0000256" key="3">
    <source>
        <dbReference type="ARBA" id="ARBA00022606"/>
    </source>
</evidence>
<evidence type="ECO:0000256" key="5">
    <source>
        <dbReference type="ARBA" id="ARBA00022725"/>
    </source>
</evidence>
<name>A0AAW1ABV2_9HYME</name>
<evidence type="ECO:0000256" key="1">
    <source>
        <dbReference type="ARBA" id="ARBA00004651"/>
    </source>
</evidence>
<dbReference type="GO" id="GO:0005886">
    <property type="term" value="C:plasma membrane"/>
    <property type="evidence" value="ECO:0007669"/>
    <property type="project" value="UniProtKB-SubCell"/>
</dbReference>
<evidence type="ECO:0000313" key="11">
    <source>
        <dbReference type="EMBL" id="KAK9306608.1"/>
    </source>
</evidence>
<comment type="caution">
    <text evidence="11">The sequence shown here is derived from an EMBL/GenBank/DDBJ whole genome shotgun (WGS) entry which is preliminary data.</text>
</comment>
<keyword evidence="4 10" id="KW-0812">Transmembrane</keyword>
<proteinExistence type="inferred from homology"/>
<evidence type="ECO:0000256" key="8">
    <source>
        <dbReference type="ARBA" id="ARBA00023170"/>
    </source>
</evidence>
<evidence type="ECO:0000256" key="6">
    <source>
        <dbReference type="ARBA" id="ARBA00022989"/>
    </source>
</evidence>
<dbReference type="Proteomes" id="UP001432146">
    <property type="component" value="Unassembled WGS sequence"/>
</dbReference>
<evidence type="ECO:0000256" key="2">
    <source>
        <dbReference type="ARBA" id="ARBA00022475"/>
    </source>
</evidence>
<dbReference type="InterPro" id="IPR004117">
    <property type="entry name" value="7tm6_olfct_rcpt"/>
</dbReference>
<feature type="transmembrane region" description="Helical" evidence="10">
    <location>
        <begin position="139"/>
        <end position="158"/>
    </location>
</feature>
<keyword evidence="2" id="KW-1003">Cell membrane</keyword>
<reference evidence="11 12" key="1">
    <citation type="submission" date="2024-05" db="EMBL/GenBank/DDBJ databases">
        <title>The nuclear and mitochondrial genome assemblies of Tetragonisca angustula (Apidae: Meliponini), a tiny yet remarkable pollinator in the Neotropics.</title>
        <authorList>
            <person name="Ferrari R."/>
            <person name="Ricardo P.C."/>
            <person name="Dias F.C."/>
            <person name="Araujo N.S."/>
            <person name="Soares D.O."/>
            <person name="Zhou Q.-S."/>
            <person name="Zhu C.-D."/>
            <person name="Coutinho L."/>
            <person name="Airas M.C."/>
            <person name="Batista T.M."/>
        </authorList>
    </citation>
    <scope>NUCLEOTIDE SEQUENCE [LARGE SCALE GENOMIC DNA]</scope>
    <source>
        <strain evidence="11">ASF017062</strain>
        <tissue evidence="11">Abdomen</tissue>
    </source>
</reference>
<feature type="transmembrane region" description="Helical" evidence="10">
    <location>
        <begin position="384"/>
        <end position="407"/>
    </location>
</feature>
<keyword evidence="9 10" id="KW-0807">Transducer</keyword>
<dbReference type="EMBL" id="JAWNGG020000038">
    <property type="protein sequence ID" value="KAK9306608.1"/>
    <property type="molecule type" value="Genomic_DNA"/>
</dbReference>
<dbReference type="GO" id="GO:0005549">
    <property type="term" value="F:odorant binding"/>
    <property type="evidence" value="ECO:0007669"/>
    <property type="project" value="InterPro"/>
</dbReference>
<feature type="transmembrane region" description="Helical" evidence="10">
    <location>
        <begin position="287"/>
        <end position="306"/>
    </location>
</feature>
<evidence type="ECO:0000313" key="12">
    <source>
        <dbReference type="Proteomes" id="UP001432146"/>
    </source>
</evidence>
<keyword evidence="5 10" id="KW-0552">Olfaction</keyword>
<comment type="subcellular location">
    <subcellularLocation>
        <location evidence="1 10">Cell membrane</location>
        <topology evidence="1 10">Multi-pass membrane protein</topology>
    </subcellularLocation>
</comment>
<dbReference type="PANTHER" id="PTHR21137:SF35">
    <property type="entry name" value="ODORANT RECEPTOR 19A-RELATED"/>
    <property type="match status" value="1"/>
</dbReference>
<protein>
    <recommendedName>
        <fullName evidence="10">Odorant receptor</fullName>
    </recommendedName>
</protein>
<gene>
    <name evidence="11" type="ORF">QLX08_002795</name>
</gene>
<feature type="transmembrane region" description="Helical" evidence="10">
    <location>
        <begin position="318"/>
        <end position="337"/>
    </location>
</feature>
<evidence type="ECO:0000256" key="7">
    <source>
        <dbReference type="ARBA" id="ARBA00023136"/>
    </source>
</evidence>